<feature type="signal peptide" evidence="7">
    <location>
        <begin position="1"/>
        <end position="20"/>
    </location>
</feature>
<organism evidence="8 9">
    <name type="scientific">Metarhizium robertsii</name>
    <dbReference type="NCBI Taxonomy" id="568076"/>
    <lineage>
        <taxon>Eukaryota</taxon>
        <taxon>Fungi</taxon>
        <taxon>Dikarya</taxon>
        <taxon>Ascomycota</taxon>
        <taxon>Pezizomycotina</taxon>
        <taxon>Sordariomycetes</taxon>
        <taxon>Hypocreomycetidae</taxon>
        <taxon>Hypocreales</taxon>
        <taxon>Clavicipitaceae</taxon>
        <taxon>Metarhizium</taxon>
    </lineage>
</organism>
<comment type="caution">
    <text evidence="8">The sequence shown here is derived from an EMBL/GenBank/DDBJ whole genome shotgun (WGS) entry which is preliminary data.</text>
</comment>
<gene>
    <name evidence="8" type="ORF">X797_008020</name>
</gene>
<sequence>MLRKRVIALLTLLLGRVILADRPNDQSICDYYASQRYGASNSTTQLRLMQGIVAYAYAGGNTLPNPATNSTGIFNPGQFNGYNVYLRPWFDGSKATTNLNNQAVGVNWLDGGGTEPLIAFLNGSTKSADIKNGTNQYHLSVFFSTSKLFTHWYYVFGKIYSCSQYKTFLDSSFTPLTPAYVHRFMDLNQTEVGYFIEQLIAASKYYGFSDTDATTLSTFMNARYNIRCAPPANGELYSICLANECPLAAPDANCDAYNNIQPYGLTNVTTQSSTPTPVLPTTSTASSTSSTATSTTAAPTAPAGGSSSLSGGAIAGIAIGAAAASLLTAGMWLFFRRKRRAKAETPLTAEVSDARFSSGFAPQSAYGPNRHGSYSSHSPYVFAASTTDSHPPTAVEWSPPQELDAENPPRVPMYYTKYAQ</sequence>
<dbReference type="eggNOG" id="ENOG502SMFQ">
    <property type="taxonomic scope" value="Eukaryota"/>
</dbReference>
<dbReference type="GO" id="GO:0071944">
    <property type="term" value="C:cell periphery"/>
    <property type="evidence" value="ECO:0007669"/>
    <property type="project" value="UniProtKB-ARBA"/>
</dbReference>
<evidence type="ECO:0000256" key="5">
    <source>
        <dbReference type="SAM" id="MobiDB-lite"/>
    </source>
</evidence>
<accession>A0A014N0S3</accession>
<dbReference type="PANTHER" id="PTHR15549">
    <property type="entry name" value="PAIRED IMMUNOGLOBULIN-LIKE TYPE 2 RECEPTOR"/>
    <property type="match status" value="1"/>
</dbReference>
<dbReference type="InterPro" id="IPR051694">
    <property type="entry name" value="Immunoregulatory_rcpt-like"/>
</dbReference>
<name>A0A014N0S3_9HYPO</name>
<keyword evidence="3 6" id="KW-1133">Transmembrane helix</keyword>
<evidence type="ECO:0000256" key="4">
    <source>
        <dbReference type="ARBA" id="ARBA00023136"/>
    </source>
</evidence>
<feature type="region of interest" description="Disordered" evidence="5">
    <location>
        <begin position="268"/>
        <end position="306"/>
    </location>
</feature>
<dbReference type="AlphaFoldDB" id="A0A014N0S3"/>
<evidence type="ECO:0000256" key="7">
    <source>
        <dbReference type="SAM" id="SignalP"/>
    </source>
</evidence>
<dbReference type="OrthoDB" id="2110578at2759"/>
<protein>
    <submittedName>
        <fullName evidence="8">Uncharacterized protein</fullName>
    </submittedName>
</protein>
<feature type="chain" id="PRO_5001472814" evidence="7">
    <location>
        <begin position="21"/>
        <end position="420"/>
    </location>
</feature>
<evidence type="ECO:0000313" key="8">
    <source>
        <dbReference type="EMBL" id="EXU98783.1"/>
    </source>
</evidence>
<dbReference type="HOGENOM" id="CLU_037449_2_1_1"/>
<feature type="transmembrane region" description="Helical" evidence="6">
    <location>
        <begin position="313"/>
        <end position="335"/>
    </location>
</feature>
<keyword evidence="7" id="KW-0732">Signal</keyword>
<dbReference type="GO" id="GO:0016020">
    <property type="term" value="C:membrane"/>
    <property type="evidence" value="ECO:0007669"/>
    <property type="project" value="UniProtKB-SubCell"/>
</dbReference>
<keyword evidence="2 6" id="KW-0812">Transmembrane</keyword>
<keyword evidence="4 6" id="KW-0472">Membrane</keyword>
<evidence type="ECO:0000256" key="1">
    <source>
        <dbReference type="ARBA" id="ARBA00004167"/>
    </source>
</evidence>
<feature type="compositionally biased region" description="Low complexity" evidence="5">
    <location>
        <begin position="269"/>
        <end position="306"/>
    </location>
</feature>
<reference evidence="8 9" key="1">
    <citation type="submission" date="2014-02" db="EMBL/GenBank/DDBJ databases">
        <title>The genome sequence of the entomopathogenic fungus Metarhizium robertsii ARSEF 2575.</title>
        <authorList>
            <person name="Giuliano Garisto Donzelli B."/>
            <person name="Roe B.A."/>
            <person name="Macmil S.L."/>
            <person name="Krasnoff S.B."/>
            <person name="Gibson D.M."/>
        </authorList>
    </citation>
    <scope>NUCLEOTIDE SEQUENCE [LARGE SCALE GENOMIC DNA]</scope>
    <source>
        <strain evidence="8 9">ARSEF 2575</strain>
    </source>
</reference>
<proteinExistence type="predicted"/>
<feature type="region of interest" description="Disordered" evidence="5">
    <location>
        <begin position="387"/>
        <end position="411"/>
    </location>
</feature>
<comment type="subcellular location">
    <subcellularLocation>
        <location evidence="1">Membrane</location>
        <topology evidence="1">Single-pass membrane protein</topology>
    </subcellularLocation>
</comment>
<dbReference type="EMBL" id="JELW01000023">
    <property type="protein sequence ID" value="EXU98783.1"/>
    <property type="molecule type" value="Genomic_DNA"/>
</dbReference>
<evidence type="ECO:0000256" key="3">
    <source>
        <dbReference type="ARBA" id="ARBA00022989"/>
    </source>
</evidence>
<evidence type="ECO:0000256" key="2">
    <source>
        <dbReference type="ARBA" id="ARBA00022692"/>
    </source>
</evidence>
<evidence type="ECO:0000313" key="9">
    <source>
        <dbReference type="Proteomes" id="UP000030151"/>
    </source>
</evidence>
<evidence type="ECO:0000256" key="6">
    <source>
        <dbReference type="SAM" id="Phobius"/>
    </source>
</evidence>
<dbReference type="PANTHER" id="PTHR15549:SF26">
    <property type="entry name" value="AXIAL BUDDING PATTERN PROTEIN 2-RELATED"/>
    <property type="match status" value="1"/>
</dbReference>
<dbReference type="Proteomes" id="UP000030151">
    <property type="component" value="Unassembled WGS sequence"/>
</dbReference>